<dbReference type="PANTHER" id="PTHR40469">
    <property type="entry name" value="SECRETED GLYCOSYL HYDROLASE"/>
    <property type="match status" value="1"/>
</dbReference>
<dbReference type="PANTHER" id="PTHR40469:SF2">
    <property type="entry name" value="GALACTOSE-BINDING DOMAIN-LIKE SUPERFAMILY PROTEIN"/>
    <property type="match status" value="1"/>
</dbReference>
<keyword evidence="3" id="KW-0378">Hydrolase</keyword>
<evidence type="ECO:0000259" key="2">
    <source>
        <dbReference type="Pfam" id="PF06283"/>
    </source>
</evidence>
<feature type="signal peptide" evidence="1">
    <location>
        <begin position="1"/>
        <end position="28"/>
    </location>
</feature>
<gene>
    <name evidence="3" type="ORF">STPYR_12553</name>
</gene>
<evidence type="ECO:0000256" key="1">
    <source>
        <dbReference type="SAM" id="SignalP"/>
    </source>
</evidence>
<feature type="domain" description="ThuA-like" evidence="2">
    <location>
        <begin position="33"/>
        <end position="241"/>
    </location>
</feature>
<organism evidence="3">
    <name type="scientific">uncultured Stenotrophomonas sp</name>
    <dbReference type="NCBI Taxonomy" id="165438"/>
    <lineage>
        <taxon>Bacteria</taxon>
        <taxon>Pseudomonadati</taxon>
        <taxon>Pseudomonadota</taxon>
        <taxon>Gammaproteobacteria</taxon>
        <taxon>Lysobacterales</taxon>
        <taxon>Lysobacteraceae</taxon>
        <taxon>Stenotrophomonas</taxon>
        <taxon>environmental samples</taxon>
    </lineage>
</organism>
<dbReference type="InterPro" id="IPR029010">
    <property type="entry name" value="ThuA-like"/>
</dbReference>
<dbReference type="Gene3D" id="3.40.50.880">
    <property type="match status" value="1"/>
</dbReference>
<keyword evidence="1" id="KW-0732">Signal</keyword>
<dbReference type="GO" id="GO:0016787">
    <property type="term" value="F:hydrolase activity"/>
    <property type="evidence" value="ECO:0007669"/>
    <property type="project" value="UniProtKB-KW"/>
</dbReference>
<dbReference type="InterPro" id="IPR029062">
    <property type="entry name" value="Class_I_gatase-like"/>
</dbReference>
<proteinExistence type="predicted"/>
<dbReference type="SUPFAM" id="SSF52317">
    <property type="entry name" value="Class I glutamine amidotransferase-like"/>
    <property type="match status" value="1"/>
</dbReference>
<protein>
    <submittedName>
        <fullName evidence="3">Putative secreted glycosyl hydrolase</fullName>
    </submittedName>
</protein>
<dbReference type="Pfam" id="PF06283">
    <property type="entry name" value="ThuA"/>
    <property type="match status" value="1"/>
</dbReference>
<name>A0A1Y5Q5R8_9GAMM</name>
<feature type="chain" id="PRO_5013028940" evidence="1">
    <location>
        <begin position="29"/>
        <end position="248"/>
    </location>
</feature>
<dbReference type="AlphaFoldDB" id="A0A1Y5Q5R8"/>
<reference evidence="3" key="1">
    <citation type="submission" date="2016-03" db="EMBL/GenBank/DDBJ databases">
        <authorList>
            <person name="Ploux O."/>
        </authorList>
    </citation>
    <scope>NUCLEOTIDE SEQUENCE</scope>
    <source>
        <strain evidence="3">UC10</strain>
    </source>
</reference>
<sequence length="248" mass="27414">MERSVRSTCFLAGSLALLTLLSSPPVEAEDTGRILIFSKTAGFRHDAIPVAVQTVQRLAHEQGLQADHSEDAAQFTRDNLIRYRAVVFASTTGDVLDEAQQAAMQQYIRGGGGYMGVHAAADTEYDWPWYGQLVGAWFHSHPEGLQSSRVQPERQGVPDGPAWTVRDELYNYRDNPRPRVQVLATLDESRYRGGTMGGDHPISWCHAFDGGRSWYTGLGHDAALYADPDFIAQLRRGLRYASGLDDGC</sequence>
<accession>A0A1Y5Q5R8</accession>
<dbReference type="EMBL" id="FLTS01000001">
    <property type="protein sequence ID" value="SBV37610.1"/>
    <property type="molecule type" value="Genomic_DNA"/>
</dbReference>
<evidence type="ECO:0000313" key="3">
    <source>
        <dbReference type="EMBL" id="SBV37610.1"/>
    </source>
</evidence>